<accession>A0A517ZHZ1</accession>
<dbReference type="AlphaFoldDB" id="A0A517ZHZ1"/>
<evidence type="ECO:0000259" key="1">
    <source>
        <dbReference type="Pfam" id="PF13482"/>
    </source>
</evidence>
<protein>
    <recommendedName>
        <fullName evidence="1">YprB ribonuclease H-like domain-containing protein</fullName>
    </recommendedName>
</protein>
<feature type="domain" description="YprB ribonuclease H-like" evidence="1">
    <location>
        <begin position="64"/>
        <end position="177"/>
    </location>
</feature>
<name>A0A517ZHZ1_9PLAN</name>
<dbReference type="SUPFAM" id="SSF53098">
    <property type="entry name" value="Ribonuclease H-like"/>
    <property type="match status" value="1"/>
</dbReference>
<dbReference type="Pfam" id="PF13482">
    <property type="entry name" value="RNase_H_2"/>
    <property type="match status" value="1"/>
</dbReference>
<sequence>MKRNYLAFDIETAKILPKDVHDLKAHRPLGIACAATLSSLDDQPRLWHSKSDEDTPADRMSREDAGDLVRFLTESTKNGLTVLTWNGLNFDFDILAEESGMFDECKQLAIGHVDMMYHAFCQLGYPIGLDPAARGMGLSGKSSSVPQNLSPQFWADRKFNEVFDYVSQDVRTTLELARACEKKRVFRWVTRKGSVRDMRFASGWMNVESAMSLPEPDTSWMDNPKPRSKFMDWM</sequence>
<proteinExistence type="predicted"/>
<keyword evidence="3" id="KW-1185">Reference proteome</keyword>
<evidence type="ECO:0000313" key="2">
    <source>
        <dbReference type="EMBL" id="QDU42096.1"/>
    </source>
</evidence>
<dbReference type="RefSeq" id="WP_145374135.1">
    <property type="nucleotide sequence ID" value="NZ_CP036276.1"/>
</dbReference>
<evidence type="ECO:0000313" key="3">
    <source>
        <dbReference type="Proteomes" id="UP000319383"/>
    </source>
</evidence>
<organism evidence="2 3">
    <name type="scientific">Symmachiella dynata</name>
    <dbReference type="NCBI Taxonomy" id="2527995"/>
    <lineage>
        <taxon>Bacteria</taxon>
        <taxon>Pseudomonadati</taxon>
        <taxon>Planctomycetota</taxon>
        <taxon>Planctomycetia</taxon>
        <taxon>Planctomycetales</taxon>
        <taxon>Planctomycetaceae</taxon>
        <taxon>Symmachiella</taxon>
    </lineage>
</organism>
<reference evidence="2 3" key="1">
    <citation type="submission" date="2019-02" db="EMBL/GenBank/DDBJ databases">
        <title>Deep-cultivation of Planctomycetes and their phenomic and genomic characterization uncovers novel biology.</title>
        <authorList>
            <person name="Wiegand S."/>
            <person name="Jogler M."/>
            <person name="Boedeker C."/>
            <person name="Pinto D."/>
            <person name="Vollmers J."/>
            <person name="Rivas-Marin E."/>
            <person name="Kohn T."/>
            <person name="Peeters S.H."/>
            <person name="Heuer A."/>
            <person name="Rast P."/>
            <person name="Oberbeckmann S."/>
            <person name="Bunk B."/>
            <person name="Jeske O."/>
            <person name="Meyerdierks A."/>
            <person name="Storesund J.E."/>
            <person name="Kallscheuer N."/>
            <person name="Luecker S."/>
            <person name="Lage O.M."/>
            <person name="Pohl T."/>
            <person name="Merkel B.J."/>
            <person name="Hornburger P."/>
            <person name="Mueller R.-W."/>
            <person name="Bruemmer F."/>
            <person name="Labrenz M."/>
            <person name="Spormann A.M."/>
            <person name="Op den Camp H."/>
            <person name="Overmann J."/>
            <person name="Amann R."/>
            <person name="Jetten M.S.M."/>
            <person name="Mascher T."/>
            <person name="Medema M.H."/>
            <person name="Devos D.P."/>
            <person name="Kaster A.-K."/>
            <person name="Ovreas L."/>
            <person name="Rohde M."/>
            <person name="Galperin M.Y."/>
            <person name="Jogler C."/>
        </authorList>
    </citation>
    <scope>NUCLEOTIDE SEQUENCE [LARGE SCALE GENOMIC DNA]</scope>
    <source>
        <strain evidence="2 3">Mal52</strain>
    </source>
</reference>
<dbReference type="InterPro" id="IPR038720">
    <property type="entry name" value="YprB_RNase_H-like_dom"/>
</dbReference>
<dbReference type="KEGG" id="sdyn:Mal52_05510"/>
<dbReference type="InterPro" id="IPR012337">
    <property type="entry name" value="RNaseH-like_sf"/>
</dbReference>
<gene>
    <name evidence="2" type="ORF">Mal52_05510</name>
</gene>
<dbReference type="Proteomes" id="UP000319383">
    <property type="component" value="Chromosome"/>
</dbReference>
<dbReference type="EMBL" id="CP036276">
    <property type="protein sequence ID" value="QDU42096.1"/>
    <property type="molecule type" value="Genomic_DNA"/>
</dbReference>